<comment type="caution">
    <text evidence="1">The sequence shown here is derived from an EMBL/GenBank/DDBJ whole genome shotgun (WGS) entry which is preliminary data.</text>
</comment>
<organism evidence="1">
    <name type="scientific">Comamonas kerstersii</name>
    <dbReference type="NCBI Taxonomy" id="225992"/>
    <lineage>
        <taxon>Bacteria</taxon>
        <taxon>Pseudomonadati</taxon>
        <taxon>Pseudomonadota</taxon>
        <taxon>Betaproteobacteria</taxon>
        <taxon>Burkholderiales</taxon>
        <taxon>Comamonadaceae</taxon>
        <taxon>Comamonas</taxon>
    </lineage>
</organism>
<dbReference type="RefSeq" id="WP_151045032.1">
    <property type="nucleotide sequence ID" value="NZ_CATYED010000010.1"/>
</dbReference>
<proteinExistence type="predicted"/>
<evidence type="ECO:0000313" key="1">
    <source>
        <dbReference type="EMBL" id="KAB0585880.1"/>
    </source>
</evidence>
<accession>A0A6A1R0U1</accession>
<gene>
    <name evidence="1" type="ORF">F7P80_12155</name>
</gene>
<name>A0A6A1R0U1_9BURK</name>
<reference evidence="1" key="1">
    <citation type="submission" date="2019-09" db="EMBL/GenBank/DDBJ databases">
        <title>Draft genome sequences of 48 bacterial type strains from the CCUG.</title>
        <authorList>
            <person name="Tunovic T."/>
            <person name="Pineiro-Iglesias B."/>
            <person name="Unosson C."/>
            <person name="Inganas E."/>
            <person name="Ohlen M."/>
            <person name="Cardew S."/>
            <person name="Jensie-Markopoulos S."/>
            <person name="Salva-Serra F."/>
            <person name="Jaen-Luchoro D."/>
            <person name="Karlsson R."/>
            <person name="Svensson-Stadler L."/>
            <person name="Chun J."/>
            <person name="Moore E."/>
        </authorList>
    </citation>
    <scope>NUCLEOTIDE SEQUENCE</scope>
    <source>
        <strain evidence="1">CCUG 15333</strain>
    </source>
</reference>
<protein>
    <submittedName>
        <fullName evidence="1">Uncharacterized protein</fullName>
    </submittedName>
</protein>
<sequence length="72" mass="8104">MKFIDLPGMDARIELAKSRVWATIYGEDSEIHSEHMLEVAASAEYLGRNDFHSGNNIPGMFAGEPILIKLWL</sequence>
<dbReference type="EMBL" id="VZOT01000009">
    <property type="protein sequence ID" value="KAB0585880.1"/>
    <property type="molecule type" value="Genomic_DNA"/>
</dbReference>
<dbReference type="AlphaFoldDB" id="A0A6A1R0U1"/>